<dbReference type="Pfam" id="PF13305">
    <property type="entry name" value="TetR_C_33"/>
    <property type="match status" value="1"/>
</dbReference>
<dbReference type="EMBL" id="JAJTTC010000001">
    <property type="protein sequence ID" value="MCF0060714.1"/>
    <property type="molecule type" value="Genomic_DNA"/>
</dbReference>
<reference evidence="6" key="1">
    <citation type="submission" date="2021-12" db="EMBL/GenBank/DDBJ databases">
        <title>Novel species in genus Dyadobacter.</title>
        <authorList>
            <person name="Ma C."/>
        </authorList>
    </citation>
    <scope>NUCLEOTIDE SEQUENCE</scope>
    <source>
        <strain evidence="6">LJ419</strain>
    </source>
</reference>
<dbReference type="AlphaFoldDB" id="A0A9X1TDI4"/>
<dbReference type="Gene3D" id="1.10.357.10">
    <property type="entry name" value="Tetracycline Repressor, domain 2"/>
    <property type="match status" value="1"/>
</dbReference>
<gene>
    <name evidence="6" type="ORF">LXM26_04370</name>
</gene>
<keyword evidence="1" id="KW-0805">Transcription regulation</keyword>
<keyword evidence="3" id="KW-0804">Transcription</keyword>
<evidence type="ECO:0000256" key="3">
    <source>
        <dbReference type="ARBA" id="ARBA00023163"/>
    </source>
</evidence>
<feature type="DNA-binding region" description="H-T-H motif" evidence="4">
    <location>
        <begin position="35"/>
        <end position="54"/>
    </location>
</feature>
<dbReference type="InterPro" id="IPR001647">
    <property type="entry name" value="HTH_TetR"/>
</dbReference>
<organism evidence="6 7">
    <name type="scientific">Dyadobacter chenwenxiniae</name>
    <dbReference type="NCBI Taxonomy" id="2906456"/>
    <lineage>
        <taxon>Bacteria</taxon>
        <taxon>Pseudomonadati</taxon>
        <taxon>Bacteroidota</taxon>
        <taxon>Cytophagia</taxon>
        <taxon>Cytophagales</taxon>
        <taxon>Spirosomataceae</taxon>
        <taxon>Dyadobacter</taxon>
    </lineage>
</organism>
<evidence type="ECO:0000259" key="5">
    <source>
        <dbReference type="PROSITE" id="PS50977"/>
    </source>
</evidence>
<accession>A0A9X1TDI4</accession>
<sequence>MGIAERKVRKHNATRKLILGTALDLYLQEGLENTTIRKIAQKIEYSPTAIYLHYQSKNGILYDMQKIAFDFLFKYLSANQVQESPYLRLKKFGKAYIDFGLKYPKYYDLMFILRSPMEGVQEDQPFKNCRETYAFMLGIMTDCISTGEVKYTDPQTALLQYWAILHGLTSLNINNRLSVIATDEWQTTDFIYQAWEVYISSVQA</sequence>
<evidence type="ECO:0000256" key="1">
    <source>
        <dbReference type="ARBA" id="ARBA00023015"/>
    </source>
</evidence>
<dbReference type="SUPFAM" id="SSF48498">
    <property type="entry name" value="Tetracyclin repressor-like, C-terminal domain"/>
    <property type="match status" value="1"/>
</dbReference>
<evidence type="ECO:0000256" key="2">
    <source>
        <dbReference type="ARBA" id="ARBA00023125"/>
    </source>
</evidence>
<dbReference type="PROSITE" id="PS50977">
    <property type="entry name" value="HTH_TETR_2"/>
    <property type="match status" value="1"/>
</dbReference>
<dbReference type="PANTHER" id="PTHR43479">
    <property type="entry name" value="ACREF/ENVCD OPERON REPRESSOR-RELATED"/>
    <property type="match status" value="1"/>
</dbReference>
<name>A0A9X1TDI4_9BACT</name>
<keyword evidence="7" id="KW-1185">Reference proteome</keyword>
<dbReference type="GO" id="GO:0003677">
    <property type="term" value="F:DNA binding"/>
    <property type="evidence" value="ECO:0007669"/>
    <property type="project" value="UniProtKB-UniRule"/>
</dbReference>
<dbReference type="Pfam" id="PF00440">
    <property type="entry name" value="TetR_N"/>
    <property type="match status" value="1"/>
</dbReference>
<protein>
    <submittedName>
        <fullName evidence="6">TetR/AcrR family transcriptional regulator</fullName>
    </submittedName>
</protein>
<evidence type="ECO:0000313" key="7">
    <source>
        <dbReference type="Proteomes" id="UP001139000"/>
    </source>
</evidence>
<dbReference type="InterPro" id="IPR009057">
    <property type="entry name" value="Homeodomain-like_sf"/>
</dbReference>
<evidence type="ECO:0000256" key="4">
    <source>
        <dbReference type="PROSITE-ProRule" id="PRU00335"/>
    </source>
</evidence>
<dbReference type="PRINTS" id="PR00455">
    <property type="entry name" value="HTHTETR"/>
</dbReference>
<dbReference type="RefSeq" id="WP_234653645.1">
    <property type="nucleotide sequence ID" value="NZ_CP094997.1"/>
</dbReference>
<keyword evidence="2 4" id="KW-0238">DNA-binding</keyword>
<proteinExistence type="predicted"/>
<evidence type="ECO:0000313" key="6">
    <source>
        <dbReference type="EMBL" id="MCF0060714.1"/>
    </source>
</evidence>
<dbReference type="InterPro" id="IPR050624">
    <property type="entry name" value="HTH-type_Tx_Regulator"/>
</dbReference>
<feature type="domain" description="HTH tetR-type" evidence="5">
    <location>
        <begin position="12"/>
        <end position="72"/>
    </location>
</feature>
<dbReference type="Proteomes" id="UP001139000">
    <property type="component" value="Unassembled WGS sequence"/>
</dbReference>
<dbReference type="InterPro" id="IPR036271">
    <property type="entry name" value="Tet_transcr_reg_TetR-rel_C_sf"/>
</dbReference>
<dbReference type="PANTHER" id="PTHR43479:SF11">
    <property type="entry name" value="ACREF_ENVCD OPERON REPRESSOR-RELATED"/>
    <property type="match status" value="1"/>
</dbReference>
<comment type="caution">
    <text evidence="6">The sequence shown here is derived from an EMBL/GenBank/DDBJ whole genome shotgun (WGS) entry which is preliminary data.</text>
</comment>
<dbReference type="SUPFAM" id="SSF46689">
    <property type="entry name" value="Homeodomain-like"/>
    <property type="match status" value="1"/>
</dbReference>
<dbReference type="InterPro" id="IPR025996">
    <property type="entry name" value="MT1864/Rv1816-like_C"/>
</dbReference>